<evidence type="ECO:0000259" key="3">
    <source>
        <dbReference type="SMART" id="SM00385"/>
    </source>
</evidence>
<dbReference type="CDD" id="cd20546">
    <property type="entry name" value="CYCLIN_SpCG1C_ScCTK2-like_rpt2"/>
    <property type="match status" value="1"/>
</dbReference>
<dbReference type="InterPro" id="IPR036915">
    <property type="entry name" value="Cyclin-like_sf"/>
</dbReference>
<gene>
    <name evidence="4" type="ORF">O181_076787</name>
</gene>
<dbReference type="GO" id="GO:0016538">
    <property type="term" value="F:cyclin-dependent protein serine/threonine kinase regulator activity"/>
    <property type="evidence" value="ECO:0007669"/>
    <property type="project" value="InterPro"/>
</dbReference>
<sequence length="537" mass="60304">MTDYIHPLPSPKSRHHSEYSTSGDSSTHFDQWLWPVESLSDTPSGRLGMSWDEESHVRSQAINWIIRISISLQLPQLVIATASAYLHRFYMRKPIQKYSFKAMSATALFLATKVEEVPRKLEYVVREYLKFDDLGQERGSINEDSNEFQLLKQQILYFEDILLRLLCFDLSVDHPYIPLVKAVNLIPTSLSSSFASNPSLSVQLSDPAKAKSIAQAAWGFVNDSLMTPLCVLVRPEVIAASAFLLALCHRICECPSENPVKQDEDDDKSVEKFYLDRYSDLYNFRNQGFQSEPTHQSWIKAFNLSNLELVFRVANAMLDQYRSSTSPFIRNQASKIPRFPAPSLFSNPVENFEPEPTSLAFPSSINPYVHSAEPSYSTITQQKYINQQSSIDHAGPSGHSRNTSENTMQQLSYELPAASSSSKAIKSEKVVDDNGQFNHSFDSDHFVKRSRSPDSLANDLMPYPKHFKNEDSTASNGTHDKSGPIESLLTRHGTSQSTLTSLDSQSLEQNGSCIIKHNDEGSTGESSLSDMEDGELD</sequence>
<dbReference type="PANTHER" id="PTHR10026">
    <property type="entry name" value="CYCLIN"/>
    <property type="match status" value="1"/>
</dbReference>
<evidence type="ECO:0000313" key="4">
    <source>
        <dbReference type="EMBL" id="MBW0537072.1"/>
    </source>
</evidence>
<dbReference type="SMART" id="SM00385">
    <property type="entry name" value="CYCLIN"/>
    <property type="match status" value="1"/>
</dbReference>
<proteinExistence type="inferred from homology"/>
<comment type="caution">
    <text evidence="4">The sequence shown here is derived from an EMBL/GenBank/DDBJ whole genome shotgun (WGS) entry which is preliminary data.</text>
</comment>
<dbReference type="InterPro" id="IPR043198">
    <property type="entry name" value="Cyclin/Ssn8"/>
</dbReference>
<protein>
    <recommendedName>
        <fullName evidence="3">Cyclin-like domain-containing protein</fullName>
    </recommendedName>
</protein>
<feature type="domain" description="Cyclin-like" evidence="3">
    <location>
        <begin position="63"/>
        <end position="164"/>
    </location>
</feature>
<feature type="region of interest" description="Disordered" evidence="2">
    <location>
        <begin position="434"/>
        <end position="537"/>
    </location>
</feature>
<evidence type="ECO:0000256" key="2">
    <source>
        <dbReference type="SAM" id="MobiDB-lite"/>
    </source>
</evidence>
<keyword evidence="1" id="KW-0195">Cyclin</keyword>
<comment type="similarity">
    <text evidence="1">Belongs to the cyclin family.</text>
</comment>
<dbReference type="Proteomes" id="UP000765509">
    <property type="component" value="Unassembled WGS sequence"/>
</dbReference>
<evidence type="ECO:0000256" key="1">
    <source>
        <dbReference type="RuleBase" id="RU000383"/>
    </source>
</evidence>
<dbReference type="EMBL" id="AVOT02041709">
    <property type="protein sequence ID" value="MBW0537072.1"/>
    <property type="molecule type" value="Genomic_DNA"/>
</dbReference>
<dbReference type="GO" id="GO:0006357">
    <property type="term" value="P:regulation of transcription by RNA polymerase II"/>
    <property type="evidence" value="ECO:0007669"/>
    <property type="project" value="InterPro"/>
</dbReference>
<dbReference type="InterPro" id="IPR006671">
    <property type="entry name" value="Cyclin_N"/>
</dbReference>
<accession>A0A9Q3IE45</accession>
<evidence type="ECO:0000313" key="5">
    <source>
        <dbReference type="Proteomes" id="UP000765509"/>
    </source>
</evidence>
<keyword evidence="5" id="KW-1185">Reference proteome</keyword>
<feature type="compositionally biased region" description="Low complexity" evidence="2">
    <location>
        <begin position="494"/>
        <end position="509"/>
    </location>
</feature>
<organism evidence="4 5">
    <name type="scientific">Austropuccinia psidii MF-1</name>
    <dbReference type="NCBI Taxonomy" id="1389203"/>
    <lineage>
        <taxon>Eukaryota</taxon>
        <taxon>Fungi</taxon>
        <taxon>Dikarya</taxon>
        <taxon>Basidiomycota</taxon>
        <taxon>Pucciniomycotina</taxon>
        <taxon>Pucciniomycetes</taxon>
        <taxon>Pucciniales</taxon>
        <taxon>Sphaerophragmiaceae</taxon>
        <taxon>Austropuccinia</taxon>
    </lineage>
</organism>
<dbReference type="InterPro" id="IPR013763">
    <property type="entry name" value="Cyclin-like_dom"/>
</dbReference>
<reference evidence="4" key="1">
    <citation type="submission" date="2021-03" db="EMBL/GenBank/DDBJ databases">
        <title>Draft genome sequence of rust myrtle Austropuccinia psidii MF-1, a brazilian biotype.</title>
        <authorList>
            <person name="Quecine M.C."/>
            <person name="Pachon D.M.R."/>
            <person name="Bonatelli M.L."/>
            <person name="Correr F.H."/>
            <person name="Franceschini L.M."/>
            <person name="Leite T.F."/>
            <person name="Margarido G.R.A."/>
            <person name="Almeida C.A."/>
            <person name="Ferrarezi J.A."/>
            <person name="Labate C.A."/>
        </authorList>
    </citation>
    <scope>NUCLEOTIDE SEQUENCE</scope>
    <source>
        <strain evidence="4">MF-1</strain>
    </source>
</reference>
<dbReference type="Gene3D" id="1.10.472.10">
    <property type="entry name" value="Cyclin-like"/>
    <property type="match status" value="2"/>
</dbReference>
<dbReference type="OrthoDB" id="25002at2759"/>
<dbReference type="SUPFAM" id="SSF47954">
    <property type="entry name" value="Cyclin-like"/>
    <property type="match status" value="2"/>
</dbReference>
<name>A0A9Q3IE45_9BASI</name>
<dbReference type="Pfam" id="PF00134">
    <property type="entry name" value="Cyclin_N"/>
    <property type="match status" value="1"/>
</dbReference>
<dbReference type="AlphaFoldDB" id="A0A9Q3IE45"/>
<feature type="region of interest" description="Disordered" evidence="2">
    <location>
        <begin position="1"/>
        <end position="22"/>
    </location>
</feature>